<dbReference type="OrthoDB" id="992377at2759"/>
<comment type="caution">
    <text evidence="1">The sequence shown here is derived from an EMBL/GenBank/DDBJ whole genome shotgun (WGS) entry which is preliminary data.</text>
</comment>
<keyword evidence="2" id="KW-1185">Reference proteome</keyword>
<dbReference type="GO" id="GO:0003676">
    <property type="term" value="F:nucleic acid binding"/>
    <property type="evidence" value="ECO:0007669"/>
    <property type="project" value="InterPro"/>
</dbReference>
<protein>
    <recommendedName>
        <fullName evidence="3">RNase H type-1 domain-containing protein</fullName>
    </recommendedName>
</protein>
<dbReference type="Proteomes" id="UP000828251">
    <property type="component" value="Unassembled WGS sequence"/>
</dbReference>
<gene>
    <name evidence="1" type="ORF">J1N35_037822</name>
</gene>
<organism evidence="1 2">
    <name type="scientific">Gossypium stocksii</name>
    <dbReference type="NCBI Taxonomy" id="47602"/>
    <lineage>
        <taxon>Eukaryota</taxon>
        <taxon>Viridiplantae</taxon>
        <taxon>Streptophyta</taxon>
        <taxon>Embryophyta</taxon>
        <taxon>Tracheophyta</taxon>
        <taxon>Spermatophyta</taxon>
        <taxon>Magnoliopsida</taxon>
        <taxon>eudicotyledons</taxon>
        <taxon>Gunneridae</taxon>
        <taxon>Pentapetalae</taxon>
        <taxon>rosids</taxon>
        <taxon>malvids</taxon>
        <taxon>Malvales</taxon>
        <taxon>Malvaceae</taxon>
        <taxon>Malvoideae</taxon>
        <taxon>Gossypium</taxon>
    </lineage>
</organism>
<dbReference type="EMBL" id="JAIQCV010000011">
    <property type="protein sequence ID" value="KAH1047038.1"/>
    <property type="molecule type" value="Genomic_DNA"/>
</dbReference>
<evidence type="ECO:0000313" key="2">
    <source>
        <dbReference type="Proteomes" id="UP000828251"/>
    </source>
</evidence>
<dbReference type="AlphaFoldDB" id="A0A9D3UKS0"/>
<proteinExistence type="predicted"/>
<dbReference type="InterPro" id="IPR053151">
    <property type="entry name" value="RNase_H-like"/>
</dbReference>
<dbReference type="InterPro" id="IPR044730">
    <property type="entry name" value="RNase_H-like_dom_plant"/>
</dbReference>
<accession>A0A9D3UKS0</accession>
<dbReference type="CDD" id="cd06222">
    <property type="entry name" value="RNase_H_like"/>
    <property type="match status" value="1"/>
</dbReference>
<dbReference type="InterPro" id="IPR036397">
    <property type="entry name" value="RNaseH_sf"/>
</dbReference>
<sequence length="324" mass="36714">MELGLIEGFQNVVPGLISSHLQFADDTILFLRVEDKEERTRRELPLGIRLLTESERSYQRGIVENSKLDIVSKWVGTDSFSWRIGNSRTTLFWIDIWCGYCPLKQVRSVFDEVPLQEKFWWICPNICRIDSIKSKLAASFWWPPPHGCLKFNVCGIANEERAVCGGVLRDKEGVTRALFSGSIAANDSNVAKIGAVKVALEGFLALSWKLNDSLYIELGSIVVFSWCANKLLRPWSLQAIFVGIERDIGKVGNVVFSMAEKNGNEMASSLAIVGINRVKMFKAWCEGISYYHHLHDEENVEDIKVVFLRLDFYVSLHSSPSLQF</sequence>
<evidence type="ECO:0008006" key="3">
    <source>
        <dbReference type="Google" id="ProtNLM"/>
    </source>
</evidence>
<name>A0A9D3UKS0_9ROSI</name>
<reference evidence="1 2" key="1">
    <citation type="journal article" date="2021" name="Plant Biotechnol. J.">
        <title>Multi-omics assisted identification of the key and species-specific regulatory components of drought-tolerant mechanisms in Gossypium stocksii.</title>
        <authorList>
            <person name="Yu D."/>
            <person name="Ke L."/>
            <person name="Zhang D."/>
            <person name="Wu Y."/>
            <person name="Sun Y."/>
            <person name="Mei J."/>
            <person name="Sun J."/>
            <person name="Sun Y."/>
        </authorList>
    </citation>
    <scope>NUCLEOTIDE SEQUENCE [LARGE SCALE GENOMIC DNA]</scope>
    <source>
        <strain evidence="2">cv. E1</strain>
        <tissue evidence="1">Leaf</tissue>
    </source>
</reference>
<dbReference type="Gene3D" id="3.30.420.10">
    <property type="entry name" value="Ribonuclease H-like superfamily/Ribonuclease H"/>
    <property type="match status" value="1"/>
</dbReference>
<dbReference type="PANTHER" id="PTHR47723">
    <property type="entry name" value="OS05G0353850 PROTEIN"/>
    <property type="match status" value="1"/>
</dbReference>
<evidence type="ECO:0000313" key="1">
    <source>
        <dbReference type="EMBL" id="KAH1047038.1"/>
    </source>
</evidence>
<dbReference type="PANTHER" id="PTHR47723:SF22">
    <property type="entry name" value="RNASE H TYPE-1 DOMAIN-CONTAINING PROTEIN"/>
    <property type="match status" value="1"/>
</dbReference>